<dbReference type="Gene3D" id="3.40.50.1820">
    <property type="entry name" value="alpha/beta hydrolase"/>
    <property type="match status" value="1"/>
</dbReference>
<name>A0A7C2SKN5_ARCFL</name>
<dbReference type="GO" id="GO:0016787">
    <property type="term" value="F:hydrolase activity"/>
    <property type="evidence" value="ECO:0007669"/>
    <property type="project" value="UniProtKB-KW"/>
</dbReference>
<accession>A0A7C2SKN5</accession>
<dbReference type="EMBL" id="DSQD01000087">
    <property type="protein sequence ID" value="HGF87383.1"/>
    <property type="molecule type" value="Genomic_DNA"/>
</dbReference>
<organism evidence="3">
    <name type="scientific">Archaeoglobus fulgidus</name>
    <dbReference type="NCBI Taxonomy" id="2234"/>
    <lineage>
        <taxon>Archaea</taxon>
        <taxon>Methanobacteriati</taxon>
        <taxon>Methanobacteriota</taxon>
        <taxon>Archaeoglobi</taxon>
        <taxon>Archaeoglobales</taxon>
        <taxon>Archaeoglobaceae</taxon>
        <taxon>Archaeoglobus</taxon>
    </lineage>
</organism>
<evidence type="ECO:0000259" key="2">
    <source>
        <dbReference type="Pfam" id="PF12697"/>
    </source>
</evidence>
<evidence type="ECO:0000313" key="4">
    <source>
        <dbReference type="EMBL" id="HGF87383.1"/>
    </source>
</evidence>
<feature type="domain" description="AB hydrolase-1" evidence="2">
    <location>
        <begin position="23"/>
        <end position="239"/>
    </location>
</feature>
<dbReference type="InterPro" id="IPR050266">
    <property type="entry name" value="AB_hydrolase_sf"/>
</dbReference>
<protein>
    <submittedName>
        <fullName evidence="3">Alpha/beta hydrolase</fullName>
    </submittedName>
</protein>
<dbReference type="InterPro" id="IPR029058">
    <property type="entry name" value="AB_hydrolase_fold"/>
</dbReference>
<comment type="caution">
    <text evidence="3">The sequence shown here is derived from an EMBL/GenBank/DDBJ whole genome shotgun (WGS) entry which is preliminary data.</text>
</comment>
<proteinExistence type="predicted"/>
<dbReference type="PRINTS" id="PR00111">
    <property type="entry name" value="ABHYDROLASE"/>
</dbReference>
<dbReference type="PANTHER" id="PTHR43798">
    <property type="entry name" value="MONOACYLGLYCEROL LIPASE"/>
    <property type="match status" value="1"/>
</dbReference>
<dbReference type="EMBL" id="DSCQ01000052">
    <property type="protein sequence ID" value="HET21288.1"/>
    <property type="molecule type" value="Genomic_DNA"/>
</dbReference>
<reference evidence="3" key="1">
    <citation type="journal article" date="2020" name="mSystems">
        <title>Genome- and Community-Level Interaction Insights into Carbon Utilization and Element Cycling Functions of Hydrothermarchaeota in Hydrothermal Sediment.</title>
        <authorList>
            <person name="Zhou Z."/>
            <person name="Liu Y."/>
            <person name="Xu W."/>
            <person name="Pan J."/>
            <person name="Luo Z.H."/>
            <person name="Li M."/>
        </authorList>
    </citation>
    <scope>NUCLEOTIDE SEQUENCE [LARGE SCALE GENOMIC DNA]</scope>
    <source>
        <strain evidence="3">SpSt-12</strain>
        <strain evidence="4">SpSt-38</strain>
    </source>
</reference>
<dbReference type="PANTHER" id="PTHR43798:SF31">
    <property type="entry name" value="AB HYDROLASE SUPERFAMILY PROTEIN YCLE"/>
    <property type="match status" value="1"/>
</dbReference>
<sequence length="249" mass="27805">MERLAIEIDALRISVLKGKERDVVYIHGSGCDATLWEKQIEEVGGYAIDLPNHGKSCAAEIRDISDYAYFAAKTVKKLTGKAVIVGHSLGGAIAQKIYLEYPKVVRALVLAGTGARLRVLPEILKLLKEKPDEAAKIISKYAFSNETLASDFTRIFAERAKVLHLDLTLCDKFDLLDEYRNGKVRIDVPTLLIVGEKDVLTPVKYSEFLRSHISSAEMVVIPETGHMVMLEKPKEFNEALKNFLEKCDI</sequence>
<dbReference type="InterPro" id="IPR000073">
    <property type="entry name" value="AB_hydrolase_1"/>
</dbReference>
<dbReference type="Pfam" id="PF12697">
    <property type="entry name" value="Abhydrolase_6"/>
    <property type="match status" value="1"/>
</dbReference>
<dbReference type="SUPFAM" id="SSF53474">
    <property type="entry name" value="alpha/beta-Hydrolases"/>
    <property type="match status" value="1"/>
</dbReference>
<gene>
    <name evidence="3" type="ORF">ENN70_04190</name>
    <name evidence="4" type="ORF">ENR21_02960</name>
</gene>
<keyword evidence="1 3" id="KW-0378">Hydrolase</keyword>
<evidence type="ECO:0000313" key="3">
    <source>
        <dbReference type="EMBL" id="HET21288.1"/>
    </source>
</evidence>
<dbReference type="AlphaFoldDB" id="A0A7C2SKN5"/>
<evidence type="ECO:0000256" key="1">
    <source>
        <dbReference type="ARBA" id="ARBA00022801"/>
    </source>
</evidence>
<dbReference type="GO" id="GO:0016020">
    <property type="term" value="C:membrane"/>
    <property type="evidence" value="ECO:0007669"/>
    <property type="project" value="TreeGrafter"/>
</dbReference>